<feature type="compositionally biased region" description="Basic and acidic residues" evidence="1">
    <location>
        <begin position="344"/>
        <end position="382"/>
    </location>
</feature>
<protein>
    <recommendedName>
        <fullName evidence="6">Transmembrane protein</fullName>
    </recommendedName>
</protein>
<reference evidence="3" key="1">
    <citation type="submission" date="2011-02" db="EMBL/GenBank/DDBJ databases">
        <authorList>
            <person name="Aslett M."/>
        </authorList>
    </citation>
    <scope>NUCLEOTIDE SEQUENCE</scope>
    <source>
        <strain evidence="3">Liverpool</strain>
    </source>
</reference>
<dbReference type="Proteomes" id="UP000007494">
    <property type="component" value="Chromosome X"/>
</dbReference>
<evidence type="ECO:0000313" key="3">
    <source>
        <dbReference type="EMBL" id="CBZ54143.1"/>
    </source>
</evidence>
<feature type="compositionally biased region" description="Low complexity" evidence="1">
    <location>
        <begin position="197"/>
        <end position="206"/>
    </location>
</feature>
<feature type="signal peptide" evidence="2">
    <location>
        <begin position="1"/>
        <end position="26"/>
    </location>
</feature>
<dbReference type="RefSeq" id="XP_003884174.1">
    <property type="nucleotide sequence ID" value="XM_003884125.1"/>
</dbReference>
<name>F0VLL5_NEOCL</name>
<dbReference type="OrthoDB" id="333968at2759"/>
<evidence type="ECO:0000256" key="1">
    <source>
        <dbReference type="SAM" id="MobiDB-lite"/>
    </source>
</evidence>
<feature type="compositionally biased region" description="Basic and acidic residues" evidence="1">
    <location>
        <begin position="509"/>
        <end position="557"/>
    </location>
</feature>
<dbReference type="eggNOG" id="ENOG502QZ4V">
    <property type="taxonomic scope" value="Eukaryota"/>
</dbReference>
<dbReference type="VEuPathDB" id="ToxoDB:NCLIV_045750"/>
<reference evidence="3" key="2">
    <citation type="submission" date="2011-03" db="EMBL/GenBank/DDBJ databases">
        <title>Comparative genomics and transcriptomics of Neospora caninum and Toxoplasma gondii.</title>
        <authorList>
            <person name="Reid A.J."/>
            <person name="Sohal A."/>
            <person name="Harris D."/>
            <person name="Quail M."/>
            <person name="Sanders M."/>
            <person name="Berriman M."/>
            <person name="Wastling J.M."/>
            <person name="Pain A."/>
        </authorList>
    </citation>
    <scope>NUCLEOTIDE SEQUENCE</scope>
    <source>
        <strain evidence="3">Liverpool</strain>
    </source>
</reference>
<feature type="compositionally biased region" description="Basic and acidic residues" evidence="1">
    <location>
        <begin position="207"/>
        <end position="218"/>
    </location>
</feature>
<dbReference type="InParanoid" id="F0VLL5"/>
<dbReference type="OMA" id="FEGEMIC"/>
<reference evidence="5" key="3">
    <citation type="journal article" date="2012" name="PLoS Pathog.">
        <title>Comparative genomics of the apicomplexan parasites Toxoplasma gondii and Neospora caninum: Coccidia differing in host range and transmission strategy.</title>
        <authorList>
            <person name="Reid A.J."/>
            <person name="Vermont S.J."/>
            <person name="Cotton J.A."/>
            <person name="Harris D."/>
            <person name="Hill-Cawthorne G.A."/>
            <person name="Konen-Waisman S."/>
            <person name="Latham S.M."/>
            <person name="Mourier T."/>
            <person name="Norton R."/>
            <person name="Quail M.A."/>
            <person name="Sanders M."/>
            <person name="Shanmugam D."/>
            <person name="Sohal A."/>
            <person name="Wasmuth J.D."/>
            <person name="Brunk B."/>
            <person name="Grigg M.E."/>
            <person name="Howard J.C."/>
            <person name="Parkinson J."/>
            <person name="Roos D.S."/>
            <person name="Trees A.J."/>
            <person name="Berriman M."/>
            <person name="Pain A."/>
            <person name="Wastling J.M."/>
        </authorList>
    </citation>
    <scope>NUCLEOTIDE SEQUENCE [LARGE SCALE GENOMIC DNA]</scope>
    <source>
        <strain evidence="5">Liverpool</strain>
    </source>
</reference>
<evidence type="ECO:0000256" key="2">
    <source>
        <dbReference type="SAM" id="SignalP"/>
    </source>
</evidence>
<feature type="compositionally biased region" description="Basic and acidic residues" evidence="1">
    <location>
        <begin position="304"/>
        <end position="317"/>
    </location>
</feature>
<feature type="region of interest" description="Disordered" evidence="1">
    <location>
        <begin position="174"/>
        <end position="656"/>
    </location>
</feature>
<feature type="compositionally biased region" description="Polar residues" evidence="1">
    <location>
        <begin position="177"/>
        <end position="187"/>
    </location>
</feature>
<feature type="chain" id="PRO_5007655245" description="Transmembrane protein" evidence="2">
    <location>
        <begin position="27"/>
        <end position="1121"/>
    </location>
</feature>
<sequence length="1121" mass="117620">MHAKNAKASSLLFVGRLLLLFPVADGSLRALTRRPVFALSLVLLALRTVLERGCTLASSSTASLSSPVSSLLASVHGRVGQIARVEGLSDFFSSTDPSDEVLISPSFSPPSLPLFPNSLSTFLPLASASPFLPSFTSLAPSNPPVSSSVLSSPSLHPRHALADALAVSRRLAAPQELPSTQNDSSETQAERARRLSSRSASAGRSALTERDEGPHEISTETVSSSSPPSPSPSARLSHSPSSRSPPSPPSSLSPLSPRSSLSSPPASLSSSSPSSLSHAPSSSASSPSSLGGRADEALSGDSGDESRSLSESADKSAENASSLDGRRCGDGAPEGCQSYAPRVVETKLEERDRRKNTSPGTEKKTGERGKGPGGDQKKKEERETAEEEKEEKEEEEEERKKANEEAGLSEKPGGKEGDREEEKGERKNQVDVITDGEGRTDEHIAGALGVEPSKRLDARGNGEDPPTKGEGLPFEVSAEANKQPLTREDLESDAGLSRGSVSTVTAREGGAETLRRDEVPEGEEAREGEREREERRGNQTEREAIHRGTEKDKRGNSEFDSSETFSTDSGRADRGGSPVDEREMRTAEMLRAGVQGEKAAAEDQDAPGSRVSFVASPTAGKLQEAVPRSKVRGRQLAPEDAAGESAKRGHERPLGDLAPRGGVSGGIGDALLGVLPCALSSVSSLLKFVFSSVLPSSPPNRFLASLLYVYPDNAHLAIPSESAEALLEEEEVVLSGDPGEEDEELFARKQREKENKRAAPVQAREGTQGAATAGRTVDSRVTAADGDGPQGAVAGDRRGMATETTSNGTPPWGVHFAETFEGEMICFQWNVFNGAFSLALAYLCSPLYRHAGFGAGPAAPHVAVSTPSCSEAAPGSEVSGHPTAFLPFARLARAAAWPFSWMFRVLRGGAASSSQVLKRLLAGAFSSSLSSSLLPLPSFSSSPSVSPAGSLQVDLSTHAPADALAASLYQATGAALPDFAADEAFATSFSPFEAQTPAHRPDRHAVPGAGRLAGAHADVLGDRGTPRERAFFAALGARPGVEGVGDLPLRSTWRIACLSAQALQSSSAVLQSFGCTYTSPASTFVGWILATLSIATSFLHPMLSLFSNCMSAAYDVYALMW</sequence>
<feature type="compositionally biased region" description="Basic and acidic residues" evidence="1">
    <location>
        <begin position="452"/>
        <end position="467"/>
    </location>
</feature>
<reference evidence="4" key="4">
    <citation type="journal article" date="2015" name="PLoS ONE">
        <title>Comprehensive Evaluation of Toxoplasma gondii VEG and Neospora caninum LIV Genomes with Tachyzoite Stage Transcriptome and Proteome Defines Novel Transcript Features.</title>
        <authorList>
            <person name="Ramaprasad A."/>
            <person name="Mourier T."/>
            <person name="Naeem R."/>
            <person name="Malas T.B."/>
            <person name="Moussa E."/>
            <person name="Panigrahi A."/>
            <person name="Vermont S.J."/>
            <person name="Otto T.D."/>
            <person name="Wastling J."/>
            <person name="Pain A."/>
        </authorList>
    </citation>
    <scope>NUCLEOTIDE SEQUENCE</scope>
    <source>
        <strain evidence="4">Liverpool</strain>
    </source>
</reference>
<feature type="compositionally biased region" description="Basic and acidic residues" evidence="1">
    <location>
        <begin position="412"/>
        <end position="429"/>
    </location>
</feature>
<evidence type="ECO:0008006" key="6">
    <source>
        <dbReference type="Google" id="ProtNLM"/>
    </source>
</evidence>
<keyword evidence="2" id="KW-0732">Signal</keyword>
<feature type="compositionally biased region" description="Acidic residues" evidence="1">
    <location>
        <begin position="383"/>
        <end position="397"/>
    </location>
</feature>
<feature type="compositionally biased region" description="Low complexity" evidence="1">
    <location>
        <begin position="252"/>
        <end position="290"/>
    </location>
</feature>
<organism evidence="3 5">
    <name type="scientific">Neospora caninum (strain Liverpool)</name>
    <dbReference type="NCBI Taxonomy" id="572307"/>
    <lineage>
        <taxon>Eukaryota</taxon>
        <taxon>Sar</taxon>
        <taxon>Alveolata</taxon>
        <taxon>Apicomplexa</taxon>
        <taxon>Conoidasida</taxon>
        <taxon>Coccidia</taxon>
        <taxon>Eucoccidiorida</taxon>
        <taxon>Eimeriorina</taxon>
        <taxon>Sarcocystidae</taxon>
        <taxon>Neospora</taxon>
    </lineage>
</organism>
<evidence type="ECO:0000313" key="5">
    <source>
        <dbReference type="Proteomes" id="UP000007494"/>
    </source>
</evidence>
<feature type="compositionally biased region" description="Low complexity" evidence="1">
    <location>
        <begin position="232"/>
        <end position="242"/>
    </location>
</feature>
<dbReference type="AlphaFoldDB" id="F0VLL5"/>
<feature type="compositionally biased region" description="Polar residues" evidence="1">
    <location>
        <begin position="558"/>
        <end position="569"/>
    </location>
</feature>
<dbReference type="GeneID" id="13442024"/>
<feature type="compositionally biased region" description="Basic and acidic residues" evidence="1">
    <location>
        <begin position="570"/>
        <end position="588"/>
    </location>
</feature>
<keyword evidence="5" id="KW-1185">Reference proteome</keyword>
<proteinExistence type="predicted"/>
<dbReference type="EMBL" id="LN714485">
    <property type="protein sequence ID" value="CEL68843.1"/>
    <property type="molecule type" value="Genomic_DNA"/>
</dbReference>
<feature type="compositionally biased region" description="Basic and acidic residues" evidence="1">
    <location>
        <begin position="645"/>
        <end position="654"/>
    </location>
</feature>
<dbReference type="EMBL" id="FR823391">
    <property type="protein sequence ID" value="CBZ54143.1"/>
    <property type="molecule type" value="Genomic_DNA"/>
</dbReference>
<gene>
    <name evidence="4" type="ORF">BN1204_045750</name>
    <name evidence="3" type="ORF">NCLIV_045750</name>
</gene>
<feature type="region of interest" description="Disordered" evidence="1">
    <location>
        <begin position="751"/>
        <end position="810"/>
    </location>
</feature>
<accession>F0VLL5</accession>
<evidence type="ECO:0000313" key="4">
    <source>
        <dbReference type="EMBL" id="CEL68843.1"/>
    </source>
</evidence>